<keyword evidence="2" id="KW-1185">Reference proteome</keyword>
<comment type="caution">
    <text evidence="1">The sequence shown here is derived from an EMBL/GenBank/DDBJ whole genome shotgun (WGS) entry which is preliminary data.</text>
</comment>
<name>A0ABS1HPB3_9BACT</name>
<gene>
    <name evidence="1" type="ORF">JIV24_19335</name>
</gene>
<reference evidence="1 2" key="1">
    <citation type="submission" date="2021-01" db="EMBL/GenBank/DDBJ databases">
        <title>Carboxyliciviraga sp.nov., isolated from coastal sediments.</title>
        <authorList>
            <person name="Lu D."/>
            <person name="Zhang T."/>
        </authorList>
    </citation>
    <scope>NUCLEOTIDE SEQUENCE [LARGE SCALE GENOMIC DNA]</scope>
    <source>
        <strain evidence="1 2">N1Y132</strain>
    </source>
</reference>
<dbReference type="SUPFAM" id="SSF51735">
    <property type="entry name" value="NAD(P)-binding Rossmann-fold domains"/>
    <property type="match status" value="1"/>
</dbReference>
<accession>A0ABS1HPB3</accession>
<protein>
    <submittedName>
        <fullName evidence="1">Uncharacterized protein</fullName>
    </submittedName>
</protein>
<dbReference type="EMBL" id="JAENRR010000072">
    <property type="protein sequence ID" value="MBK3519509.1"/>
    <property type="molecule type" value="Genomic_DNA"/>
</dbReference>
<evidence type="ECO:0000313" key="1">
    <source>
        <dbReference type="EMBL" id="MBK3519509.1"/>
    </source>
</evidence>
<proteinExistence type="predicted"/>
<dbReference type="RefSeq" id="WP_200466727.1">
    <property type="nucleotide sequence ID" value="NZ_JAENRR010000072.1"/>
</dbReference>
<organism evidence="1 2">
    <name type="scientific">Carboxylicivirga marina</name>
    <dbReference type="NCBI Taxonomy" id="2800988"/>
    <lineage>
        <taxon>Bacteria</taxon>
        <taxon>Pseudomonadati</taxon>
        <taxon>Bacteroidota</taxon>
        <taxon>Bacteroidia</taxon>
        <taxon>Marinilabiliales</taxon>
        <taxon>Marinilabiliaceae</taxon>
        <taxon>Carboxylicivirga</taxon>
    </lineage>
</organism>
<dbReference type="Proteomes" id="UP000605676">
    <property type="component" value="Unassembled WGS sequence"/>
</dbReference>
<evidence type="ECO:0000313" key="2">
    <source>
        <dbReference type="Proteomes" id="UP000605676"/>
    </source>
</evidence>
<sequence length="65" mass="7159">MIFFIGEVTKPASIKGVANGVNYVFSIIGITRPKDGMTYMDVDNKANLNLLNDALPKTYGPTEFF</sequence>
<dbReference type="InterPro" id="IPR036291">
    <property type="entry name" value="NAD(P)-bd_dom_sf"/>
</dbReference>